<accession>A0A8J9WBJ7</accession>
<dbReference type="PANTHER" id="PTHR34305">
    <property type="entry name" value="EXPRESSED PROTEIN"/>
    <property type="match status" value="1"/>
</dbReference>
<dbReference type="PANTHER" id="PTHR34305:SF1">
    <property type="entry name" value="SWIM-TYPE DOMAIN-CONTAINING PROTEIN"/>
    <property type="match status" value="1"/>
</dbReference>
<protein>
    <submittedName>
        <fullName evidence="1">Hypp99 protein</fullName>
    </submittedName>
</protein>
<dbReference type="AlphaFoldDB" id="A0A8J9WBJ7"/>
<reference evidence="1" key="1">
    <citation type="submission" date="2022-01" db="EMBL/GenBank/DDBJ databases">
        <authorList>
            <person name="Braso-Vives M."/>
        </authorList>
    </citation>
    <scope>NUCLEOTIDE SEQUENCE</scope>
</reference>
<proteinExistence type="predicted"/>
<dbReference type="Proteomes" id="UP000838412">
    <property type="component" value="Chromosome 1"/>
</dbReference>
<keyword evidence="2" id="KW-1185">Reference proteome</keyword>
<organism evidence="1 2">
    <name type="scientific">Branchiostoma lanceolatum</name>
    <name type="common">Common lancelet</name>
    <name type="synonym">Amphioxus lanceolatum</name>
    <dbReference type="NCBI Taxonomy" id="7740"/>
    <lineage>
        <taxon>Eukaryota</taxon>
        <taxon>Metazoa</taxon>
        <taxon>Chordata</taxon>
        <taxon>Cephalochordata</taxon>
        <taxon>Leptocardii</taxon>
        <taxon>Amphioxiformes</taxon>
        <taxon>Branchiostomatidae</taxon>
        <taxon>Branchiostoma</taxon>
    </lineage>
</organism>
<gene>
    <name evidence="1" type="primary">Hypp99</name>
    <name evidence="1" type="ORF">BLAG_LOCUS282</name>
</gene>
<evidence type="ECO:0000313" key="1">
    <source>
        <dbReference type="EMBL" id="CAH1226435.1"/>
    </source>
</evidence>
<dbReference type="EMBL" id="OV696686">
    <property type="protein sequence ID" value="CAH1226435.1"/>
    <property type="molecule type" value="Genomic_DNA"/>
</dbReference>
<sequence>MKSTTSFPYSTAELRKQRKQRANGVTATAGEVDNLSSSVQTLDLNSDSTSMAISSSLGQLDTLSWYVRCLHHDRRWFPLTKDNTYAIADCDPDGQLKRGFQLVQGKAFESASGERHVMYLCSCDDAREQNDRLSATANVLAGEDLGTFAVREEGLYCLHARAAERIIPPLMTEQEEEEANENGVVEQLQTDPFLAAVHDGKTYGILKRRDCGKLCCVSCSSRQMSCTHVAKYKEWCEDRGVDSNNVFADSSEANFESVSKSPVPYPWTKEMREQFGRYESHTDNFPLNLVPDLPAEGCEHGHDWDPRDPVTQQWTQHVGVCIYTRYANITYYPAPDGQRLPRVVYYRPTVGDCGCRHHYDGAADLLHNIDNRKMIYYGLLVDYLHSMVEGRQPLRTTQRVCNRTRATCGPLNEFQEVHWETFRQGWNTWARRLDIDWKKIFTCDHCGPEPSTIICDGTAIGFRKDFLEHQPSPAATEDLPVVTGSRHSERVFIDCAKSRRLLLRYSGKVSSGKSSGKSEISAAEMKDLQDKLDRCGRSDVTTVLRRLEEEGHTTRAPSTYSSFLKQLAMSTPVSGMTQIAWDDVAQRIVKRVAEGKVDLTDSSCHKYLGHLQKRAPVLADFVCSVTVAGRIPSDVSPVLLSLMAVLHETFEAVEVPASFPDPTPESPHSSFFPAYSLVCGLPRFAMNEARKRKETDSCRKESYGHPSLTPGLFTLFCPHGVCFGFEVMRSCESPQHPFEIIRTRFKTAPRTIVYDNSCQLHRYVMNRDPHFFKKTQFLVDRFHWKGHVGCSLGYCMDSYSASVDIRTINSQVNEQANSGLARMKSQLSYMKPPNFMFHASLFLAVRNMDARRKTPDH</sequence>
<evidence type="ECO:0000313" key="2">
    <source>
        <dbReference type="Proteomes" id="UP000838412"/>
    </source>
</evidence>
<dbReference type="OrthoDB" id="6073341at2759"/>
<name>A0A8J9WBJ7_BRALA</name>